<keyword evidence="1" id="KW-0812">Transmembrane</keyword>
<protein>
    <submittedName>
        <fullName evidence="2">Uncharacterized protein</fullName>
    </submittedName>
</protein>
<proteinExistence type="predicted"/>
<keyword evidence="1" id="KW-0472">Membrane</keyword>
<name>A0AAV7BDK8_ENGPU</name>
<reference evidence="2" key="1">
    <citation type="thesis" date="2020" institute="ProQuest LLC" country="789 East Eisenhower Parkway, Ann Arbor, MI, USA">
        <title>Comparative Genomics and Chromosome Evolution.</title>
        <authorList>
            <person name="Mudd A.B."/>
        </authorList>
    </citation>
    <scope>NUCLEOTIDE SEQUENCE</scope>
    <source>
        <strain evidence="2">237g6f4</strain>
        <tissue evidence="2">Blood</tissue>
    </source>
</reference>
<dbReference type="EMBL" id="WNYA01000005">
    <property type="protein sequence ID" value="KAG8570576.1"/>
    <property type="molecule type" value="Genomic_DNA"/>
</dbReference>
<dbReference type="AlphaFoldDB" id="A0AAV7BDK8"/>
<gene>
    <name evidence="2" type="ORF">GDO81_011330</name>
</gene>
<organism evidence="2 3">
    <name type="scientific">Engystomops pustulosus</name>
    <name type="common">Tungara frog</name>
    <name type="synonym">Physalaemus pustulosus</name>
    <dbReference type="NCBI Taxonomy" id="76066"/>
    <lineage>
        <taxon>Eukaryota</taxon>
        <taxon>Metazoa</taxon>
        <taxon>Chordata</taxon>
        <taxon>Craniata</taxon>
        <taxon>Vertebrata</taxon>
        <taxon>Euteleostomi</taxon>
        <taxon>Amphibia</taxon>
        <taxon>Batrachia</taxon>
        <taxon>Anura</taxon>
        <taxon>Neobatrachia</taxon>
        <taxon>Hyloidea</taxon>
        <taxon>Leptodactylidae</taxon>
        <taxon>Leiuperinae</taxon>
        <taxon>Engystomops</taxon>
    </lineage>
</organism>
<keyword evidence="3" id="KW-1185">Reference proteome</keyword>
<feature type="transmembrane region" description="Helical" evidence="1">
    <location>
        <begin position="33"/>
        <end position="52"/>
    </location>
</feature>
<accession>A0AAV7BDK8</accession>
<evidence type="ECO:0000313" key="3">
    <source>
        <dbReference type="Proteomes" id="UP000824782"/>
    </source>
</evidence>
<evidence type="ECO:0000256" key="1">
    <source>
        <dbReference type="SAM" id="Phobius"/>
    </source>
</evidence>
<comment type="caution">
    <text evidence="2">The sequence shown here is derived from an EMBL/GenBank/DDBJ whole genome shotgun (WGS) entry which is preliminary data.</text>
</comment>
<sequence>MKSKVVCSWTTHLCFPLVPCCLALIFTVIDIKLIFFGIFVLSINLSFIKCLYCRVLCVFQVTDALCIVRWGKRPSLSHHKWHMFYWTWIVR</sequence>
<keyword evidence="1" id="KW-1133">Transmembrane helix</keyword>
<dbReference type="Proteomes" id="UP000824782">
    <property type="component" value="Unassembled WGS sequence"/>
</dbReference>
<evidence type="ECO:0000313" key="2">
    <source>
        <dbReference type="EMBL" id="KAG8570576.1"/>
    </source>
</evidence>